<protein>
    <submittedName>
        <fullName evidence="1">Uncharacterized protein</fullName>
    </submittedName>
</protein>
<sequence>MARIAIANSKKAVNFDNDLQIERDLLVIMNAVRLACSSLNILKSPKIISYIVMTMLDIDTLEKDNKILRAAMLKKRYANVIMKSQKQVLGKAFDEKNMKKKAALWEKQLHEEKVKLREKDRVKLREKDREVAQIAIASIKRTVNFGDGLEAERDLMSIIGAPNRL</sequence>
<evidence type="ECO:0000313" key="2">
    <source>
        <dbReference type="Proteomes" id="UP001371456"/>
    </source>
</evidence>
<gene>
    <name evidence="1" type="ORF">RDI58_022577</name>
</gene>
<dbReference type="AlphaFoldDB" id="A0AAN8T2C6"/>
<proteinExistence type="predicted"/>
<accession>A0AAN8T2C6</accession>
<organism evidence="1 2">
    <name type="scientific">Solanum bulbocastanum</name>
    <name type="common">Wild potato</name>
    <dbReference type="NCBI Taxonomy" id="147425"/>
    <lineage>
        <taxon>Eukaryota</taxon>
        <taxon>Viridiplantae</taxon>
        <taxon>Streptophyta</taxon>
        <taxon>Embryophyta</taxon>
        <taxon>Tracheophyta</taxon>
        <taxon>Spermatophyta</taxon>
        <taxon>Magnoliopsida</taxon>
        <taxon>eudicotyledons</taxon>
        <taxon>Gunneridae</taxon>
        <taxon>Pentapetalae</taxon>
        <taxon>asterids</taxon>
        <taxon>lamiids</taxon>
        <taxon>Solanales</taxon>
        <taxon>Solanaceae</taxon>
        <taxon>Solanoideae</taxon>
        <taxon>Solaneae</taxon>
        <taxon>Solanum</taxon>
    </lineage>
</organism>
<evidence type="ECO:0000313" key="1">
    <source>
        <dbReference type="EMBL" id="KAK6780393.1"/>
    </source>
</evidence>
<reference evidence="1 2" key="1">
    <citation type="submission" date="2024-02" db="EMBL/GenBank/DDBJ databases">
        <title>de novo genome assembly of Solanum bulbocastanum strain 11H21.</title>
        <authorList>
            <person name="Hosaka A.J."/>
        </authorList>
    </citation>
    <scope>NUCLEOTIDE SEQUENCE [LARGE SCALE GENOMIC DNA]</scope>
    <source>
        <tissue evidence="1">Young leaves</tissue>
    </source>
</reference>
<dbReference type="Proteomes" id="UP001371456">
    <property type="component" value="Unassembled WGS sequence"/>
</dbReference>
<keyword evidence="2" id="KW-1185">Reference proteome</keyword>
<name>A0AAN8T2C6_SOLBU</name>
<dbReference type="EMBL" id="JBANQN010000009">
    <property type="protein sequence ID" value="KAK6780393.1"/>
    <property type="molecule type" value="Genomic_DNA"/>
</dbReference>
<comment type="caution">
    <text evidence="1">The sequence shown here is derived from an EMBL/GenBank/DDBJ whole genome shotgun (WGS) entry which is preliminary data.</text>
</comment>